<feature type="transmembrane region" description="Helical" evidence="8">
    <location>
        <begin position="407"/>
        <end position="431"/>
    </location>
</feature>
<feature type="transmembrane region" description="Helical" evidence="8">
    <location>
        <begin position="148"/>
        <end position="165"/>
    </location>
</feature>
<evidence type="ECO:0000313" key="11">
    <source>
        <dbReference type="Proteomes" id="UP000250140"/>
    </source>
</evidence>
<feature type="transmembrane region" description="Helical" evidence="8">
    <location>
        <begin position="314"/>
        <end position="334"/>
    </location>
</feature>
<keyword evidence="11" id="KW-1185">Reference proteome</keyword>
<feature type="transmembrane region" description="Helical" evidence="8">
    <location>
        <begin position="346"/>
        <end position="370"/>
    </location>
</feature>
<dbReference type="GO" id="GO:0005886">
    <property type="term" value="C:plasma membrane"/>
    <property type="evidence" value="ECO:0007669"/>
    <property type="project" value="TreeGrafter"/>
</dbReference>
<organism evidence="10 11">
    <name type="scientific">Glonium stellatum</name>
    <dbReference type="NCBI Taxonomy" id="574774"/>
    <lineage>
        <taxon>Eukaryota</taxon>
        <taxon>Fungi</taxon>
        <taxon>Dikarya</taxon>
        <taxon>Ascomycota</taxon>
        <taxon>Pezizomycotina</taxon>
        <taxon>Dothideomycetes</taxon>
        <taxon>Pleosporomycetidae</taxon>
        <taxon>Gloniales</taxon>
        <taxon>Gloniaceae</taxon>
        <taxon>Glonium</taxon>
    </lineage>
</organism>
<proteinExistence type="predicted"/>
<keyword evidence="6" id="KW-0325">Glycoprotein</keyword>
<dbReference type="Proteomes" id="UP000250140">
    <property type="component" value="Unassembled WGS sequence"/>
</dbReference>
<feature type="transmembrane region" description="Helical" evidence="8">
    <location>
        <begin position="437"/>
        <end position="465"/>
    </location>
</feature>
<sequence>MEPAPVKTTVDEQARDAEKPASVGLPRPHNAGNAPTHYLPGAKVGLGKKQFWIVILGLNVGMLLAALDFNIIATAVPTISSEFQEYSNSAWLGTGFLVSFALVLPIYSKLGAIFGNGVMFNIGTVIFILGSGLCGGSKSMSMLIASRVVQGIGGGGIYGLVNVIVTDLVPLKDVGKYLSITGLIWVLADVAGPLLGGAFSQYVTWRWCFYINLCISPISLVIGIFALKLPKPPRSQLKALFLQLDYLGVLVLVGGTVCILLGVSWGGNTFAWRDSRVVGCLVGGFVLLALFLLIERRVKDPVIDPSLFRNHTVLAITAAEFFYGANLIGLMYYVPQFFQLVFGDSATLSGVGLLPMMLGLGIGNPIAAFITSRYEISLVNAQVGAALQVLASGLMTRWNAHTSRAEAVVLLIILGMGQGAAMSGLLLTAQVATTPDLVGIVTGLAIFVQTVGDIFGVALFAAVYINQLRASLSDLALSPGQIEEVLQDVQSIRHSYSPGLQAQIVNTYATSMRNGWWLMFACAGALLLLALLARQHKFQK</sequence>
<gene>
    <name evidence="10" type="ORF">AOQ84DRAFT_387743</name>
</gene>
<evidence type="ECO:0000313" key="10">
    <source>
        <dbReference type="EMBL" id="OCL10091.1"/>
    </source>
</evidence>
<evidence type="ECO:0000256" key="8">
    <source>
        <dbReference type="SAM" id="Phobius"/>
    </source>
</evidence>
<comment type="subcellular location">
    <subcellularLocation>
        <location evidence="1">Membrane</location>
        <topology evidence="1">Multi-pass membrane protein</topology>
    </subcellularLocation>
</comment>
<dbReference type="EMBL" id="KV749310">
    <property type="protein sequence ID" value="OCL10091.1"/>
    <property type="molecule type" value="Genomic_DNA"/>
</dbReference>
<dbReference type="OrthoDB" id="6770063at2759"/>
<dbReference type="Gene3D" id="1.20.1250.20">
    <property type="entry name" value="MFS general substrate transporter like domains"/>
    <property type="match status" value="1"/>
</dbReference>
<feature type="region of interest" description="Disordered" evidence="7">
    <location>
        <begin position="1"/>
        <end position="32"/>
    </location>
</feature>
<feature type="transmembrane region" description="Helical" evidence="8">
    <location>
        <begin position="88"/>
        <end position="107"/>
    </location>
</feature>
<evidence type="ECO:0000256" key="2">
    <source>
        <dbReference type="ARBA" id="ARBA00022448"/>
    </source>
</evidence>
<dbReference type="PANTHER" id="PTHR23501">
    <property type="entry name" value="MAJOR FACILITATOR SUPERFAMILY"/>
    <property type="match status" value="1"/>
</dbReference>
<dbReference type="SUPFAM" id="SSF103473">
    <property type="entry name" value="MFS general substrate transporter"/>
    <property type="match status" value="1"/>
</dbReference>
<feature type="transmembrane region" description="Helical" evidence="8">
    <location>
        <begin position="277"/>
        <end position="294"/>
    </location>
</feature>
<dbReference type="GO" id="GO:0022857">
    <property type="term" value="F:transmembrane transporter activity"/>
    <property type="evidence" value="ECO:0007669"/>
    <property type="project" value="InterPro"/>
</dbReference>
<evidence type="ECO:0000256" key="6">
    <source>
        <dbReference type="ARBA" id="ARBA00023180"/>
    </source>
</evidence>
<feature type="transmembrane region" description="Helical" evidence="8">
    <location>
        <begin position="51"/>
        <end position="76"/>
    </location>
</feature>
<feature type="transmembrane region" description="Helical" evidence="8">
    <location>
        <begin position="207"/>
        <end position="226"/>
    </location>
</feature>
<dbReference type="PROSITE" id="PS50850">
    <property type="entry name" value="MFS"/>
    <property type="match status" value="1"/>
</dbReference>
<accession>A0A8E2F4Q1</accession>
<dbReference type="PANTHER" id="PTHR23501:SF187">
    <property type="entry name" value="MAJOR FACILITATOR SUPERFAMILY (MFS) PROFILE DOMAIN-CONTAINING PROTEIN"/>
    <property type="match status" value="1"/>
</dbReference>
<protein>
    <submittedName>
        <fullName evidence="10">MFS general substrate transporter</fullName>
    </submittedName>
</protein>
<feature type="transmembrane region" description="Helical" evidence="8">
    <location>
        <begin position="516"/>
        <end position="533"/>
    </location>
</feature>
<name>A0A8E2F4Q1_9PEZI</name>
<dbReference type="InterPro" id="IPR011701">
    <property type="entry name" value="MFS"/>
</dbReference>
<keyword evidence="5 8" id="KW-0472">Membrane</keyword>
<feature type="transmembrane region" description="Helical" evidence="8">
    <location>
        <begin position="177"/>
        <end position="195"/>
    </location>
</feature>
<dbReference type="PRINTS" id="PR01036">
    <property type="entry name" value="TCRTETB"/>
</dbReference>
<evidence type="ECO:0000256" key="5">
    <source>
        <dbReference type="ARBA" id="ARBA00023136"/>
    </source>
</evidence>
<evidence type="ECO:0000256" key="1">
    <source>
        <dbReference type="ARBA" id="ARBA00004141"/>
    </source>
</evidence>
<dbReference type="InterPro" id="IPR020846">
    <property type="entry name" value="MFS_dom"/>
</dbReference>
<evidence type="ECO:0000259" key="9">
    <source>
        <dbReference type="PROSITE" id="PS50850"/>
    </source>
</evidence>
<keyword evidence="3 8" id="KW-0812">Transmembrane</keyword>
<feature type="compositionally biased region" description="Basic and acidic residues" evidence="7">
    <location>
        <begin position="9"/>
        <end position="19"/>
    </location>
</feature>
<feature type="transmembrane region" description="Helical" evidence="8">
    <location>
        <begin position="113"/>
        <end position="136"/>
    </location>
</feature>
<reference evidence="10 11" key="1">
    <citation type="journal article" date="2016" name="Nat. Commun.">
        <title>Ectomycorrhizal ecology is imprinted in the genome of the dominant symbiotic fungus Cenococcum geophilum.</title>
        <authorList>
            <consortium name="DOE Joint Genome Institute"/>
            <person name="Peter M."/>
            <person name="Kohler A."/>
            <person name="Ohm R.A."/>
            <person name="Kuo A."/>
            <person name="Krutzmann J."/>
            <person name="Morin E."/>
            <person name="Arend M."/>
            <person name="Barry K.W."/>
            <person name="Binder M."/>
            <person name="Choi C."/>
            <person name="Clum A."/>
            <person name="Copeland A."/>
            <person name="Grisel N."/>
            <person name="Haridas S."/>
            <person name="Kipfer T."/>
            <person name="LaButti K."/>
            <person name="Lindquist E."/>
            <person name="Lipzen A."/>
            <person name="Maire R."/>
            <person name="Meier B."/>
            <person name="Mihaltcheva S."/>
            <person name="Molinier V."/>
            <person name="Murat C."/>
            <person name="Poggeler S."/>
            <person name="Quandt C.A."/>
            <person name="Sperisen C."/>
            <person name="Tritt A."/>
            <person name="Tisserant E."/>
            <person name="Crous P.W."/>
            <person name="Henrissat B."/>
            <person name="Nehls U."/>
            <person name="Egli S."/>
            <person name="Spatafora J.W."/>
            <person name="Grigoriev I.V."/>
            <person name="Martin F.M."/>
        </authorList>
    </citation>
    <scope>NUCLEOTIDE SEQUENCE [LARGE SCALE GENOMIC DNA]</scope>
    <source>
        <strain evidence="10 11">CBS 207.34</strain>
    </source>
</reference>
<feature type="transmembrane region" description="Helical" evidence="8">
    <location>
        <begin position="246"/>
        <end position="265"/>
    </location>
</feature>
<evidence type="ECO:0000256" key="3">
    <source>
        <dbReference type="ARBA" id="ARBA00022692"/>
    </source>
</evidence>
<keyword evidence="4 8" id="KW-1133">Transmembrane helix</keyword>
<evidence type="ECO:0000256" key="7">
    <source>
        <dbReference type="SAM" id="MobiDB-lite"/>
    </source>
</evidence>
<dbReference type="Gene3D" id="1.20.1720.10">
    <property type="entry name" value="Multidrug resistance protein D"/>
    <property type="match status" value="1"/>
</dbReference>
<dbReference type="AlphaFoldDB" id="A0A8E2F4Q1"/>
<evidence type="ECO:0000256" key="4">
    <source>
        <dbReference type="ARBA" id="ARBA00022989"/>
    </source>
</evidence>
<feature type="domain" description="Major facilitator superfamily (MFS) profile" evidence="9">
    <location>
        <begin position="54"/>
        <end position="540"/>
    </location>
</feature>
<dbReference type="Pfam" id="PF07690">
    <property type="entry name" value="MFS_1"/>
    <property type="match status" value="1"/>
</dbReference>
<dbReference type="InterPro" id="IPR036259">
    <property type="entry name" value="MFS_trans_sf"/>
</dbReference>
<keyword evidence="2" id="KW-0813">Transport</keyword>